<evidence type="ECO:0000256" key="4">
    <source>
        <dbReference type="SAM" id="MobiDB-lite"/>
    </source>
</evidence>
<dbReference type="InterPro" id="IPR013783">
    <property type="entry name" value="Ig-like_fold"/>
</dbReference>
<proteinExistence type="predicted"/>
<dbReference type="InterPro" id="IPR050958">
    <property type="entry name" value="Cell_Adh-Cytoskel_Orgn"/>
</dbReference>
<dbReference type="InterPro" id="IPR003598">
    <property type="entry name" value="Ig_sub2"/>
</dbReference>
<dbReference type="PROSITE" id="PS50835">
    <property type="entry name" value="IG_LIKE"/>
    <property type="match status" value="3"/>
</dbReference>
<name>A0ABN8B3J4_CHISP</name>
<organism evidence="6 7">
    <name type="scientific">Chilo suppressalis</name>
    <name type="common">Asiatic rice borer moth</name>
    <dbReference type="NCBI Taxonomy" id="168631"/>
    <lineage>
        <taxon>Eukaryota</taxon>
        <taxon>Metazoa</taxon>
        <taxon>Ecdysozoa</taxon>
        <taxon>Arthropoda</taxon>
        <taxon>Hexapoda</taxon>
        <taxon>Insecta</taxon>
        <taxon>Pterygota</taxon>
        <taxon>Neoptera</taxon>
        <taxon>Endopterygota</taxon>
        <taxon>Lepidoptera</taxon>
        <taxon>Glossata</taxon>
        <taxon>Ditrysia</taxon>
        <taxon>Pyraloidea</taxon>
        <taxon>Crambidae</taxon>
        <taxon>Crambinae</taxon>
        <taxon>Chilo</taxon>
    </lineage>
</organism>
<dbReference type="InterPro" id="IPR003599">
    <property type="entry name" value="Ig_sub"/>
</dbReference>
<dbReference type="Gene3D" id="2.60.40.10">
    <property type="entry name" value="Immunoglobulins"/>
    <property type="match status" value="3"/>
</dbReference>
<dbReference type="InterPro" id="IPR007110">
    <property type="entry name" value="Ig-like_dom"/>
</dbReference>
<evidence type="ECO:0000256" key="2">
    <source>
        <dbReference type="ARBA" id="ARBA00023157"/>
    </source>
</evidence>
<dbReference type="Pfam" id="PF07679">
    <property type="entry name" value="I-set"/>
    <property type="match status" value="2"/>
</dbReference>
<dbReference type="PANTHER" id="PTHR45080">
    <property type="entry name" value="CONTACTIN 5"/>
    <property type="match status" value="1"/>
</dbReference>
<dbReference type="SMART" id="SM00408">
    <property type="entry name" value="IGc2"/>
    <property type="match status" value="3"/>
</dbReference>
<keyword evidence="2" id="KW-1015">Disulfide bond</keyword>
<dbReference type="SUPFAM" id="SSF48726">
    <property type="entry name" value="Immunoglobulin"/>
    <property type="match status" value="3"/>
</dbReference>
<gene>
    <name evidence="6" type="ORF">CHILSU_LOCUS7013</name>
</gene>
<evidence type="ECO:0000256" key="1">
    <source>
        <dbReference type="ARBA" id="ARBA00022729"/>
    </source>
</evidence>
<sequence length="477" mass="53200">MKTVWARSAFEKKCTFCLCSDAHSMHRREADDDYFMGDEANDDEAQNDADRGNDADEENSIPVIIQTLPTVYNVTVGKTIRLECRVEPSGPSLRLPVIQWYRNDQLLYMGKMNLAPDAERFSLANNDLLITDVKPSDSGVYKCLVVQAEPMLIEHTLSVHEAPRIVQLIASDNGTVMEGADLLLTCDVTGSPPPQIMWSRDTPVGNKRLQERDGNFSLNSVLIHAIRRDQAGKYYCYIINGVGHAQADINIKVLHKPKVHIHQTAVNSAIQVPALLQCSAHGDPIPSISWYKDGNLVESDNALYVIATDGPNSNLTVVPQMDQDFGTFTCVARNNHGRHNKSVELTQRPVVGAMDAEGNKLTWSVHSHLPLEQLELQLRDMGMGNLTAINIPVPTANGHEYDVTYVMDNLTPGKYEAVAKARNTKEWSRNSEAMVVEFEAQPMYIQHASVYHGDSHSIRPSTILLSTVFMYLLVRMF</sequence>
<dbReference type="Pfam" id="PF13927">
    <property type="entry name" value="Ig_3"/>
    <property type="match status" value="1"/>
</dbReference>
<dbReference type="InterPro" id="IPR013098">
    <property type="entry name" value="Ig_I-set"/>
</dbReference>
<evidence type="ECO:0000259" key="5">
    <source>
        <dbReference type="PROSITE" id="PS50835"/>
    </source>
</evidence>
<keyword evidence="7" id="KW-1185">Reference proteome</keyword>
<feature type="compositionally biased region" description="Acidic residues" evidence="4">
    <location>
        <begin position="35"/>
        <end position="47"/>
    </location>
</feature>
<feature type="domain" description="Ig-like" evidence="5">
    <location>
        <begin position="257"/>
        <end position="346"/>
    </location>
</feature>
<keyword evidence="3" id="KW-0393">Immunoglobulin domain</keyword>
<dbReference type="SMART" id="SM00409">
    <property type="entry name" value="IG"/>
    <property type="match status" value="3"/>
</dbReference>
<dbReference type="CDD" id="cd00096">
    <property type="entry name" value="Ig"/>
    <property type="match status" value="2"/>
</dbReference>
<dbReference type="EMBL" id="OU963918">
    <property type="protein sequence ID" value="CAH0403731.1"/>
    <property type="molecule type" value="Genomic_DNA"/>
</dbReference>
<evidence type="ECO:0000313" key="7">
    <source>
        <dbReference type="Proteomes" id="UP001153292"/>
    </source>
</evidence>
<dbReference type="PANTHER" id="PTHR45080:SF8">
    <property type="entry name" value="IG-LIKE DOMAIN-CONTAINING PROTEIN"/>
    <property type="match status" value="1"/>
</dbReference>
<keyword evidence="1" id="KW-0732">Signal</keyword>
<feature type="domain" description="Ig-like" evidence="5">
    <location>
        <begin position="62"/>
        <end position="158"/>
    </location>
</feature>
<feature type="region of interest" description="Disordered" evidence="4">
    <location>
        <begin position="35"/>
        <end position="60"/>
    </location>
</feature>
<protein>
    <recommendedName>
        <fullName evidence="5">Ig-like domain-containing protein</fullName>
    </recommendedName>
</protein>
<dbReference type="InterPro" id="IPR036179">
    <property type="entry name" value="Ig-like_dom_sf"/>
</dbReference>
<evidence type="ECO:0000313" key="6">
    <source>
        <dbReference type="EMBL" id="CAH0403731.1"/>
    </source>
</evidence>
<feature type="domain" description="Ig-like" evidence="5">
    <location>
        <begin position="163"/>
        <end position="252"/>
    </location>
</feature>
<accession>A0ABN8B3J4</accession>
<dbReference type="Proteomes" id="UP001153292">
    <property type="component" value="Chromosome 25"/>
</dbReference>
<evidence type="ECO:0000256" key="3">
    <source>
        <dbReference type="ARBA" id="ARBA00023319"/>
    </source>
</evidence>
<reference evidence="6" key="1">
    <citation type="submission" date="2021-12" db="EMBL/GenBank/DDBJ databases">
        <authorList>
            <person name="King R."/>
        </authorList>
    </citation>
    <scope>NUCLEOTIDE SEQUENCE</scope>
</reference>